<proteinExistence type="predicted"/>
<evidence type="ECO:0000256" key="1">
    <source>
        <dbReference type="SAM" id="Phobius"/>
    </source>
</evidence>
<keyword evidence="1" id="KW-0812">Transmembrane</keyword>
<protein>
    <recommendedName>
        <fullName evidence="4">NADH dehydrogenase subunit 4L</fullName>
    </recommendedName>
</protein>
<dbReference type="AlphaFoldDB" id="A0A8D8U1C7"/>
<dbReference type="EMBL" id="HBUF01484532">
    <property type="protein sequence ID" value="CAG6745113.1"/>
    <property type="molecule type" value="Transcribed_RNA"/>
</dbReference>
<feature type="transmembrane region" description="Helical" evidence="1">
    <location>
        <begin position="35"/>
        <end position="60"/>
    </location>
</feature>
<keyword evidence="2" id="KW-0732">Signal</keyword>
<keyword evidence="1" id="KW-0472">Membrane</keyword>
<organism evidence="3">
    <name type="scientific">Cacopsylla melanoneura</name>
    <dbReference type="NCBI Taxonomy" id="428564"/>
    <lineage>
        <taxon>Eukaryota</taxon>
        <taxon>Metazoa</taxon>
        <taxon>Ecdysozoa</taxon>
        <taxon>Arthropoda</taxon>
        <taxon>Hexapoda</taxon>
        <taxon>Insecta</taxon>
        <taxon>Pterygota</taxon>
        <taxon>Neoptera</taxon>
        <taxon>Paraneoptera</taxon>
        <taxon>Hemiptera</taxon>
        <taxon>Sternorrhyncha</taxon>
        <taxon>Psylloidea</taxon>
        <taxon>Psyllidae</taxon>
        <taxon>Psyllinae</taxon>
        <taxon>Cacopsylla</taxon>
    </lineage>
</organism>
<evidence type="ECO:0008006" key="4">
    <source>
        <dbReference type="Google" id="ProtNLM"/>
    </source>
</evidence>
<sequence>MSEKICLVLLSFSLSGVDCTDLSSSVSCVFSFPSSILLLLVSSLLTIIVSLLSLFSVVLVSGVSTGLLSSRAISSLIVSRLVFDIRLFLCITRTWSDSLCSETS</sequence>
<accession>A0A8D8U1C7</accession>
<name>A0A8D8U1C7_9HEMI</name>
<keyword evidence="1" id="KW-1133">Transmembrane helix</keyword>
<feature type="chain" id="PRO_5036428689" description="NADH dehydrogenase subunit 4L" evidence="2">
    <location>
        <begin position="20"/>
        <end position="104"/>
    </location>
</feature>
<dbReference type="EMBL" id="HBUF01329477">
    <property type="protein sequence ID" value="CAG6696616.1"/>
    <property type="molecule type" value="Transcribed_RNA"/>
</dbReference>
<evidence type="ECO:0000313" key="3">
    <source>
        <dbReference type="EMBL" id="CAG6696616.1"/>
    </source>
</evidence>
<evidence type="ECO:0000256" key="2">
    <source>
        <dbReference type="SAM" id="SignalP"/>
    </source>
</evidence>
<feature type="signal peptide" evidence="2">
    <location>
        <begin position="1"/>
        <end position="19"/>
    </location>
</feature>
<reference evidence="3" key="1">
    <citation type="submission" date="2021-05" db="EMBL/GenBank/DDBJ databases">
        <authorList>
            <person name="Alioto T."/>
            <person name="Alioto T."/>
            <person name="Gomez Garrido J."/>
        </authorList>
    </citation>
    <scope>NUCLEOTIDE SEQUENCE</scope>
</reference>